<evidence type="ECO:0000313" key="2">
    <source>
        <dbReference type="EMBL" id="MVQ47793.1"/>
    </source>
</evidence>
<accession>A0A6L6XM19</accession>
<proteinExistence type="predicted"/>
<dbReference type="EMBL" id="WSEK01000003">
    <property type="protein sequence ID" value="MVQ47793.1"/>
    <property type="molecule type" value="Genomic_DNA"/>
</dbReference>
<dbReference type="AlphaFoldDB" id="A0A6L6XM19"/>
<name>A0A6L6XM19_9ACTN</name>
<feature type="region of interest" description="Disordered" evidence="1">
    <location>
        <begin position="28"/>
        <end position="48"/>
    </location>
</feature>
<organism evidence="2 3">
    <name type="scientific">Nocardioides agri</name>
    <dbReference type="NCBI Taxonomy" id="2682843"/>
    <lineage>
        <taxon>Bacteria</taxon>
        <taxon>Bacillati</taxon>
        <taxon>Actinomycetota</taxon>
        <taxon>Actinomycetes</taxon>
        <taxon>Propionibacteriales</taxon>
        <taxon>Nocardioidaceae</taxon>
        <taxon>Nocardioides</taxon>
    </lineage>
</organism>
<sequence length="75" mass="8112">MVLLVPRQIRMNGMTGSVPYYGGRLTPAQAHAAAHPPQRPPAPPRRDPVAALDELLGQGVITRAEYDELRARVGS</sequence>
<keyword evidence="3" id="KW-1185">Reference proteome</keyword>
<evidence type="ECO:0000313" key="3">
    <source>
        <dbReference type="Proteomes" id="UP000473525"/>
    </source>
</evidence>
<evidence type="ECO:0000256" key="1">
    <source>
        <dbReference type="SAM" id="MobiDB-lite"/>
    </source>
</evidence>
<reference evidence="2 3" key="1">
    <citation type="submission" date="2019-12" db="EMBL/GenBank/DDBJ databases">
        <authorList>
            <person name="Huq M.A."/>
        </authorList>
    </citation>
    <scope>NUCLEOTIDE SEQUENCE [LARGE SCALE GENOMIC DNA]</scope>
    <source>
        <strain evidence="2 3">MAH-18</strain>
    </source>
</reference>
<evidence type="ECO:0008006" key="4">
    <source>
        <dbReference type="Google" id="ProtNLM"/>
    </source>
</evidence>
<protein>
    <recommendedName>
        <fullName evidence="4">SHOCT domain-containing protein</fullName>
    </recommendedName>
</protein>
<comment type="caution">
    <text evidence="2">The sequence shown here is derived from an EMBL/GenBank/DDBJ whole genome shotgun (WGS) entry which is preliminary data.</text>
</comment>
<gene>
    <name evidence="2" type="ORF">GON03_01275</name>
</gene>
<dbReference type="Proteomes" id="UP000473525">
    <property type="component" value="Unassembled WGS sequence"/>
</dbReference>
<dbReference type="RefSeq" id="WP_157339894.1">
    <property type="nucleotide sequence ID" value="NZ_WSEK01000003.1"/>
</dbReference>